<evidence type="ECO:0000313" key="2">
    <source>
        <dbReference type="EMBL" id="CCQ89774.1"/>
    </source>
</evidence>
<proteinExistence type="predicted"/>
<evidence type="ECO:0000256" key="1">
    <source>
        <dbReference type="SAM" id="MobiDB-lite"/>
    </source>
</evidence>
<dbReference type="AlphaFoldDB" id="M1YH45"/>
<feature type="region of interest" description="Disordered" evidence="1">
    <location>
        <begin position="30"/>
        <end position="58"/>
    </location>
</feature>
<sequence length="58" mass="6648">MLAFLYGHEACFHFPIHILLKGEDYGRTYGGHHLKEQEGEPPALRRESSLQRPLLLCA</sequence>
<evidence type="ECO:0000313" key="3">
    <source>
        <dbReference type="Proteomes" id="UP000011704"/>
    </source>
</evidence>
<feature type="compositionally biased region" description="Basic and acidic residues" evidence="1">
    <location>
        <begin position="33"/>
        <end position="49"/>
    </location>
</feature>
<gene>
    <name evidence="2" type="ORF">NITGR_170031</name>
</gene>
<name>M1YH45_NITG3</name>
<dbReference type="EMBL" id="CAQJ01000019">
    <property type="protein sequence ID" value="CCQ89774.1"/>
    <property type="molecule type" value="Genomic_DNA"/>
</dbReference>
<dbReference type="Proteomes" id="UP000011704">
    <property type="component" value="Unassembled WGS sequence"/>
</dbReference>
<dbReference type="InParanoid" id="M1YH45"/>
<comment type="caution">
    <text evidence="2">The sequence shown here is derived from an EMBL/GenBank/DDBJ whole genome shotgun (WGS) entry which is preliminary data.</text>
</comment>
<keyword evidence="3" id="KW-1185">Reference proteome</keyword>
<reference evidence="2 3" key="1">
    <citation type="journal article" date="2013" name="Front. Microbiol.">
        <title>The genome of Nitrospina gracilis illuminates the metabolism and evolution of the major marine nitrite oxidizer.</title>
        <authorList>
            <person name="Luecker S."/>
            <person name="Nowka B."/>
            <person name="Rattei T."/>
            <person name="Spieck E."/>
            <person name="and Daims H."/>
        </authorList>
    </citation>
    <scope>NUCLEOTIDE SEQUENCE [LARGE SCALE GENOMIC DNA]</scope>
    <source>
        <strain evidence="2 3">3/211</strain>
    </source>
</reference>
<organism evidence="2 3">
    <name type="scientific">Nitrospina gracilis (strain 3/211)</name>
    <dbReference type="NCBI Taxonomy" id="1266370"/>
    <lineage>
        <taxon>Bacteria</taxon>
        <taxon>Pseudomonadati</taxon>
        <taxon>Nitrospinota/Tectimicrobiota group</taxon>
        <taxon>Nitrospinota</taxon>
        <taxon>Nitrospinia</taxon>
        <taxon>Nitrospinales</taxon>
        <taxon>Nitrospinaceae</taxon>
        <taxon>Nitrospina</taxon>
    </lineage>
</organism>
<accession>M1YH45</accession>
<protein>
    <submittedName>
        <fullName evidence="2">Uncharacterized protein</fullName>
    </submittedName>
</protein>
<dbReference type="HOGENOM" id="CLU_2974794_0_0_0"/>